<comment type="caution">
    <text evidence="1">The sequence shown here is derived from an EMBL/GenBank/DDBJ whole genome shotgun (WGS) entry which is preliminary data.</text>
</comment>
<organism evidence="1 2">
    <name type="scientific">Nephila pilipes</name>
    <name type="common">Giant wood spider</name>
    <name type="synonym">Nephila maculata</name>
    <dbReference type="NCBI Taxonomy" id="299642"/>
    <lineage>
        <taxon>Eukaryota</taxon>
        <taxon>Metazoa</taxon>
        <taxon>Ecdysozoa</taxon>
        <taxon>Arthropoda</taxon>
        <taxon>Chelicerata</taxon>
        <taxon>Arachnida</taxon>
        <taxon>Araneae</taxon>
        <taxon>Araneomorphae</taxon>
        <taxon>Entelegynae</taxon>
        <taxon>Araneoidea</taxon>
        <taxon>Nephilidae</taxon>
        <taxon>Nephila</taxon>
    </lineage>
</organism>
<name>A0A8X6TMC3_NEPPI</name>
<dbReference type="EMBL" id="BMAW01012897">
    <property type="protein sequence ID" value="GFT30989.1"/>
    <property type="molecule type" value="Genomic_DNA"/>
</dbReference>
<proteinExistence type="predicted"/>
<evidence type="ECO:0000313" key="2">
    <source>
        <dbReference type="Proteomes" id="UP000887013"/>
    </source>
</evidence>
<dbReference type="Proteomes" id="UP000887013">
    <property type="component" value="Unassembled WGS sequence"/>
</dbReference>
<protein>
    <submittedName>
        <fullName evidence="1">Uncharacterized protein</fullName>
    </submittedName>
</protein>
<dbReference type="AlphaFoldDB" id="A0A8X6TMC3"/>
<accession>A0A8X6TMC3</accession>
<reference evidence="1" key="1">
    <citation type="submission" date="2020-08" db="EMBL/GenBank/DDBJ databases">
        <title>Multicomponent nature underlies the extraordinary mechanical properties of spider dragline silk.</title>
        <authorList>
            <person name="Kono N."/>
            <person name="Nakamura H."/>
            <person name="Mori M."/>
            <person name="Yoshida Y."/>
            <person name="Ohtoshi R."/>
            <person name="Malay A.D."/>
            <person name="Moran D.A.P."/>
            <person name="Tomita M."/>
            <person name="Numata K."/>
            <person name="Arakawa K."/>
        </authorList>
    </citation>
    <scope>NUCLEOTIDE SEQUENCE</scope>
</reference>
<dbReference type="OrthoDB" id="10380148at2759"/>
<sequence>MLAKTSAMPYALQPYAVALPVTTYETSATTSTAWKDIPLTKELVKCLNTGGLILKTLGLYDVAYQVVKYENKILSKQGHTFIEIVECKSLLLGLILKLKSSNRKRCKKLGNEIAELCFKRLSKYPILELVELKIVISALKVVLRTLFECGYLDEAEELGKSSFQLVVLVKDQKELSRVLNLLAHIYFYRKNFDKCFEMISQLGDAFHQCEDPIADVIFFTTLALVLRDGNWKSILQDKVNICNEYASRCPGMPNHPKYKDRVFCLCSFMTVW</sequence>
<keyword evidence="2" id="KW-1185">Reference proteome</keyword>
<evidence type="ECO:0000313" key="1">
    <source>
        <dbReference type="EMBL" id="GFT30989.1"/>
    </source>
</evidence>
<gene>
    <name evidence="1" type="primary">NCL1_47170</name>
    <name evidence="1" type="ORF">NPIL_424591</name>
</gene>